<dbReference type="GO" id="GO:0003723">
    <property type="term" value="F:RNA binding"/>
    <property type="evidence" value="ECO:0007669"/>
    <property type="project" value="UniProtKB-UniRule"/>
</dbReference>
<feature type="binding site" evidence="1">
    <location>
        <position position="19"/>
    </location>
    <ligand>
        <name>S-adenosyl-L-methionine</name>
        <dbReference type="ChEBI" id="CHEBI:59789"/>
    </ligand>
</feature>
<dbReference type="EMBL" id="RQYC01000002">
    <property type="protein sequence ID" value="RRD91350.1"/>
    <property type="molecule type" value="Genomic_DNA"/>
</dbReference>
<dbReference type="SUPFAM" id="SSF53335">
    <property type="entry name" value="S-adenosyl-L-methionine-dependent methyltransferases"/>
    <property type="match status" value="1"/>
</dbReference>
<keyword evidence="1" id="KW-0694">RNA-binding</keyword>
<dbReference type="OrthoDB" id="9791274at2"/>
<feature type="site" description="Interaction with substrate rRNA" evidence="1">
    <location>
        <position position="4"/>
    </location>
</feature>
<dbReference type="Gene3D" id="3.40.50.150">
    <property type="entry name" value="Vaccinia Virus protein VP39"/>
    <property type="match status" value="1"/>
</dbReference>
<proteinExistence type="inferred from homology"/>
<feature type="active site" description="Proton acceptor" evidence="1">
    <location>
        <position position="165"/>
    </location>
</feature>
<dbReference type="RefSeq" id="WP_124794140.1">
    <property type="nucleotide sequence ID" value="NZ_RQYC01000002.1"/>
</dbReference>
<feature type="binding site" evidence="1">
    <location>
        <begin position="144"/>
        <end position="145"/>
    </location>
    <ligand>
        <name>S-adenosyl-L-methionine</name>
        <dbReference type="ChEBI" id="CHEBI:59789"/>
    </ligand>
</feature>
<dbReference type="InterPro" id="IPR007473">
    <property type="entry name" value="RlmJ"/>
</dbReference>
<dbReference type="Pfam" id="PF04378">
    <property type="entry name" value="RsmJ"/>
    <property type="match status" value="1"/>
</dbReference>
<comment type="caution">
    <text evidence="2">The sequence shown here is derived from an EMBL/GenBank/DDBJ whole genome shotgun (WGS) entry which is preliminary data.</text>
</comment>
<keyword evidence="1" id="KW-0949">S-adenosyl-L-methionine</keyword>
<evidence type="ECO:0000256" key="1">
    <source>
        <dbReference type="HAMAP-Rule" id="MF_00934"/>
    </source>
</evidence>
<keyword evidence="1" id="KW-0698">rRNA processing</keyword>
<gene>
    <name evidence="1" type="primary">rlmJ</name>
    <name evidence="2" type="ORF">EII21_02615</name>
</gene>
<feature type="binding site" evidence="1">
    <location>
        <position position="165"/>
    </location>
    <ligand>
        <name>S-adenosyl-L-methionine</name>
        <dbReference type="ChEBI" id="CHEBI:59789"/>
    </ligand>
</feature>
<evidence type="ECO:0000313" key="3">
    <source>
        <dbReference type="Proteomes" id="UP000269923"/>
    </source>
</evidence>
<comment type="function">
    <text evidence="1">Specifically methylates the adenine in position 2030 of 23S rRNA.</text>
</comment>
<dbReference type="HAMAP" id="MF_00934">
    <property type="entry name" value="23SrRNA_methyltr_J"/>
    <property type="match status" value="1"/>
</dbReference>
<dbReference type="GO" id="GO:0005829">
    <property type="term" value="C:cytosol"/>
    <property type="evidence" value="ECO:0007669"/>
    <property type="project" value="TreeGrafter"/>
</dbReference>
<sequence>MLSYRHAFHAGNHADVLKHFILYLVLQYFNRKDKPYWYIDTHAGAGLYDLNGKEAQKIGEYRHGIARLYQAAALPDDLADFVAHLKHILPAAHHYCGSPWLAQSLLRPTDKLRLFELHPNDFSLLDNNMREARLGRRVMVKQQNGWDALPALLPPPTRRAVVLIDPPYEQKQDYSCAVHGLRDALKRFAQGCYLLWYPCLSREESRALPVQLSKLLPDNHLHAELHAHAPRSDGFGMHGSGMFILNPPYLLAEQLQKTLPVLCQLLAQDDKAQFKLTFHIR</sequence>
<dbReference type="EC" id="2.1.1.266" evidence="1"/>
<dbReference type="AlphaFoldDB" id="A0A3P2AAU1"/>
<feature type="binding site" evidence="1">
    <location>
        <position position="98"/>
    </location>
    <ligand>
        <name>S-adenosyl-L-methionine</name>
        <dbReference type="ChEBI" id="CHEBI:59789"/>
    </ligand>
</feature>
<dbReference type="PANTHER" id="PTHR37426:SF1">
    <property type="entry name" value="RIBOSOMAL RNA LARGE SUBUNIT METHYLTRANSFERASE J"/>
    <property type="match status" value="1"/>
</dbReference>
<comment type="similarity">
    <text evidence="1">Belongs to the RlmJ family.</text>
</comment>
<keyword evidence="1 2" id="KW-0489">Methyltransferase</keyword>
<dbReference type="InterPro" id="IPR029063">
    <property type="entry name" value="SAM-dependent_MTases_sf"/>
</dbReference>
<keyword evidence="1 2" id="KW-0808">Transferase</keyword>
<comment type="subunit">
    <text evidence="1">Monomer.</text>
</comment>
<protein>
    <recommendedName>
        <fullName evidence="1">Ribosomal RNA large subunit methyltransferase J</fullName>
        <ecNumber evidence="1">2.1.1.266</ecNumber>
    </recommendedName>
    <alternativeName>
        <fullName evidence="1">23S rRNA (adenine(2030)-N6)-methyltransferase</fullName>
    </alternativeName>
    <alternativeName>
        <fullName evidence="1">23S rRNA m6A2030 methyltransferase</fullName>
    </alternativeName>
</protein>
<comment type="catalytic activity">
    <reaction evidence="1">
        <text>adenosine(2030) in 23S rRNA + S-adenosyl-L-methionine = N(6)-methyladenosine(2030) in 23S rRNA + S-adenosyl-L-homocysteine + H(+)</text>
        <dbReference type="Rhea" id="RHEA:43736"/>
        <dbReference type="Rhea" id="RHEA-COMP:10668"/>
        <dbReference type="Rhea" id="RHEA-COMP:10669"/>
        <dbReference type="ChEBI" id="CHEBI:15378"/>
        <dbReference type="ChEBI" id="CHEBI:57856"/>
        <dbReference type="ChEBI" id="CHEBI:59789"/>
        <dbReference type="ChEBI" id="CHEBI:74411"/>
        <dbReference type="ChEBI" id="CHEBI:74449"/>
        <dbReference type="EC" id="2.1.1.266"/>
    </reaction>
</comment>
<feature type="binding site" evidence="1">
    <location>
        <position position="116"/>
    </location>
    <ligand>
        <name>S-adenosyl-L-methionine</name>
        <dbReference type="ChEBI" id="CHEBI:59789"/>
    </ligand>
</feature>
<dbReference type="PANTHER" id="PTHR37426">
    <property type="entry name" value="RIBOSOMAL RNA LARGE SUBUNIT METHYLTRANSFERASE J"/>
    <property type="match status" value="1"/>
</dbReference>
<keyword evidence="3" id="KW-1185">Reference proteome</keyword>
<evidence type="ECO:0000313" key="2">
    <source>
        <dbReference type="EMBL" id="RRD91350.1"/>
    </source>
</evidence>
<name>A0A3P2AAU1_9NEIS</name>
<dbReference type="GO" id="GO:0036307">
    <property type="term" value="F:23S rRNA (adenine(2030)-N(6))-methyltransferase activity"/>
    <property type="evidence" value="ECO:0007669"/>
    <property type="project" value="UniProtKB-UniRule"/>
</dbReference>
<organism evidence="2 3">
    <name type="scientific">Conchiformibius steedae</name>
    <dbReference type="NCBI Taxonomy" id="153493"/>
    <lineage>
        <taxon>Bacteria</taxon>
        <taxon>Pseudomonadati</taxon>
        <taxon>Pseudomonadota</taxon>
        <taxon>Betaproteobacteria</taxon>
        <taxon>Neisseriales</taxon>
        <taxon>Neisseriaceae</taxon>
        <taxon>Conchiformibius</taxon>
    </lineage>
</organism>
<feature type="binding site" evidence="1">
    <location>
        <position position="42"/>
    </location>
    <ligand>
        <name>S-adenosyl-L-methionine</name>
        <dbReference type="ChEBI" id="CHEBI:59789"/>
    </ligand>
</feature>
<dbReference type="STRING" id="1121352.GCA_000620925_00170"/>
<accession>A0A3P2AAU1</accession>
<dbReference type="Proteomes" id="UP000269923">
    <property type="component" value="Unassembled WGS sequence"/>
</dbReference>
<reference evidence="2 3" key="1">
    <citation type="submission" date="2018-11" db="EMBL/GenBank/DDBJ databases">
        <title>Genomes From Bacteria Associated with the Canine Oral Cavity: a Test Case for Automated Genome-Based Taxonomic Assignment.</title>
        <authorList>
            <person name="Coil D.A."/>
            <person name="Jospin G."/>
            <person name="Darling A.E."/>
            <person name="Wallis C."/>
            <person name="Davis I.J."/>
            <person name="Harris S."/>
            <person name="Eisen J.A."/>
            <person name="Holcombe L.J."/>
            <person name="O'Flynn C."/>
        </authorList>
    </citation>
    <scope>NUCLEOTIDE SEQUENCE [LARGE SCALE GENOMIC DNA]</scope>
    <source>
        <strain evidence="2 3">COT-280</strain>
    </source>
</reference>
<dbReference type="GO" id="GO:0070475">
    <property type="term" value="P:rRNA base methylation"/>
    <property type="evidence" value="ECO:0007669"/>
    <property type="project" value="UniProtKB-UniRule"/>
</dbReference>